<keyword evidence="3 6" id="KW-0812">Transmembrane</keyword>
<dbReference type="Gene3D" id="1.20.1250.20">
    <property type="entry name" value="MFS general substrate transporter like domains"/>
    <property type="match status" value="1"/>
</dbReference>
<sequence>MAPVSMSPTPVPSGSPERSRAAWVVVVFTGVVAAMHIWKLPAALPIIQEQLGISLVDAGLLLGTVQISGMLGGVLVSLFAEIIGLRRSVLIGLALIVVGTIMSMLSSTFLWLLAARFVEGCGFLAASIVAPALIRRVSPLSSMNTAIGFWASFQGQATFAGIIGSTIALHFMSWQGWYGIMLAVTLLPVGLVLKFIPADPPREAHDSSGVVVPALARIRVTASSWKPWVAGLVFLCYTVQWISIIGFLPTIYLEAGITGWLSGVLTAVAGGANAVGAVVAGSLIKRGFSVIQLVIPTFIVMAAMSVLTFAVDWSGIPGGFVIQFCAVVTFSLVGALIPSSLTRLSVELTPPGGSPPAVMGLMQQIYMMGSVFGPAIMAWLATSTGHWDSTWWMSAFFSCVGISLALLLTPRRLQLDLR</sequence>
<dbReference type="InterPro" id="IPR050189">
    <property type="entry name" value="MFS_Efflux_Transporters"/>
</dbReference>
<feature type="domain" description="Major facilitator superfamily (MFS) profile" evidence="7">
    <location>
        <begin position="22"/>
        <end position="413"/>
    </location>
</feature>
<feature type="transmembrane region" description="Helical" evidence="6">
    <location>
        <begin position="316"/>
        <end position="337"/>
    </location>
</feature>
<dbReference type="GO" id="GO:0005886">
    <property type="term" value="C:plasma membrane"/>
    <property type="evidence" value="ECO:0007669"/>
    <property type="project" value="UniProtKB-SubCell"/>
</dbReference>
<feature type="transmembrane region" description="Helical" evidence="6">
    <location>
        <begin position="21"/>
        <end position="38"/>
    </location>
</feature>
<keyword evidence="5 6" id="KW-0472">Membrane</keyword>
<reference evidence="8 9" key="1">
    <citation type="submission" date="2016-11" db="EMBL/GenBank/DDBJ databases">
        <title>Genome sequencing of Zhihengliuella aestuarii B18 antagonistic to Plasmodiophora brassicae.</title>
        <authorList>
            <person name="Luo Y."/>
        </authorList>
    </citation>
    <scope>NUCLEOTIDE SEQUENCE [LARGE SCALE GENOMIC DNA]</scope>
    <source>
        <strain evidence="8 9">B18</strain>
    </source>
</reference>
<feature type="transmembrane region" description="Helical" evidence="6">
    <location>
        <begin position="146"/>
        <end position="171"/>
    </location>
</feature>
<evidence type="ECO:0000256" key="5">
    <source>
        <dbReference type="ARBA" id="ARBA00023136"/>
    </source>
</evidence>
<feature type="transmembrane region" description="Helical" evidence="6">
    <location>
        <begin position="391"/>
        <end position="409"/>
    </location>
</feature>
<feature type="transmembrane region" description="Helical" evidence="6">
    <location>
        <begin position="58"/>
        <end position="80"/>
    </location>
</feature>
<dbReference type="SUPFAM" id="SSF103473">
    <property type="entry name" value="MFS general substrate transporter"/>
    <property type="match status" value="1"/>
</dbReference>
<keyword evidence="9" id="KW-1185">Reference proteome</keyword>
<dbReference type="PANTHER" id="PTHR43124:SF3">
    <property type="entry name" value="CHLORAMPHENICOL EFFLUX PUMP RV0191"/>
    <property type="match status" value="1"/>
</dbReference>
<dbReference type="KEGG" id="nae:BHE16_06520"/>
<proteinExistence type="predicted"/>
<dbReference type="Pfam" id="PF07690">
    <property type="entry name" value="MFS_1"/>
    <property type="match status" value="1"/>
</dbReference>
<feature type="transmembrane region" description="Helical" evidence="6">
    <location>
        <begin position="227"/>
        <end position="248"/>
    </location>
</feature>
<evidence type="ECO:0000256" key="3">
    <source>
        <dbReference type="ARBA" id="ARBA00022692"/>
    </source>
</evidence>
<protein>
    <submittedName>
        <fullName evidence="8">MFS transporter</fullName>
    </submittedName>
</protein>
<dbReference type="InterPro" id="IPR036259">
    <property type="entry name" value="MFS_trans_sf"/>
</dbReference>
<dbReference type="InterPro" id="IPR011701">
    <property type="entry name" value="MFS"/>
</dbReference>
<accession>A0A1L2ZMW5</accession>
<dbReference type="PANTHER" id="PTHR43124">
    <property type="entry name" value="PURINE EFFLUX PUMP PBUE"/>
    <property type="match status" value="1"/>
</dbReference>
<evidence type="ECO:0000256" key="4">
    <source>
        <dbReference type="ARBA" id="ARBA00022989"/>
    </source>
</evidence>
<dbReference type="PROSITE" id="PS50850">
    <property type="entry name" value="MFS"/>
    <property type="match status" value="1"/>
</dbReference>
<evidence type="ECO:0000313" key="8">
    <source>
        <dbReference type="EMBL" id="APF40724.1"/>
    </source>
</evidence>
<keyword evidence="2" id="KW-1003">Cell membrane</keyword>
<evidence type="ECO:0000256" key="2">
    <source>
        <dbReference type="ARBA" id="ARBA00022475"/>
    </source>
</evidence>
<evidence type="ECO:0000256" key="1">
    <source>
        <dbReference type="ARBA" id="ARBA00004651"/>
    </source>
</evidence>
<feature type="transmembrane region" description="Helical" evidence="6">
    <location>
        <begin position="290"/>
        <end position="310"/>
    </location>
</feature>
<comment type="subcellular location">
    <subcellularLocation>
        <location evidence="1">Cell membrane</location>
        <topology evidence="1">Multi-pass membrane protein</topology>
    </subcellularLocation>
</comment>
<feature type="transmembrane region" description="Helical" evidence="6">
    <location>
        <begin position="117"/>
        <end position="134"/>
    </location>
</feature>
<dbReference type="AlphaFoldDB" id="A0A1L2ZMW5"/>
<dbReference type="EMBL" id="CP018135">
    <property type="protein sequence ID" value="APF40724.1"/>
    <property type="molecule type" value="Genomic_DNA"/>
</dbReference>
<keyword evidence="4 6" id="KW-1133">Transmembrane helix</keyword>
<organism evidence="8 9">
    <name type="scientific">Neomicrococcus aestuarii</name>
    <dbReference type="NCBI Taxonomy" id="556325"/>
    <lineage>
        <taxon>Bacteria</taxon>
        <taxon>Bacillati</taxon>
        <taxon>Actinomycetota</taxon>
        <taxon>Actinomycetes</taxon>
        <taxon>Micrococcales</taxon>
        <taxon>Micrococcaceae</taxon>
        <taxon>Neomicrococcus</taxon>
    </lineage>
</organism>
<feature type="transmembrane region" description="Helical" evidence="6">
    <location>
        <begin position="358"/>
        <end position="379"/>
    </location>
</feature>
<feature type="transmembrane region" description="Helical" evidence="6">
    <location>
        <begin position="177"/>
        <end position="196"/>
    </location>
</feature>
<feature type="transmembrane region" description="Helical" evidence="6">
    <location>
        <begin position="260"/>
        <end position="283"/>
    </location>
</feature>
<evidence type="ECO:0000259" key="7">
    <source>
        <dbReference type="PROSITE" id="PS50850"/>
    </source>
</evidence>
<dbReference type="RefSeq" id="WP_071894200.1">
    <property type="nucleotide sequence ID" value="NZ_CP018135.1"/>
</dbReference>
<dbReference type="InterPro" id="IPR020846">
    <property type="entry name" value="MFS_dom"/>
</dbReference>
<feature type="transmembrane region" description="Helical" evidence="6">
    <location>
        <begin position="89"/>
        <end position="111"/>
    </location>
</feature>
<dbReference type="Proteomes" id="UP000183530">
    <property type="component" value="Chromosome"/>
</dbReference>
<dbReference type="GO" id="GO:0022857">
    <property type="term" value="F:transmembrane transporter activity"/>
    <property type="evidence" value="ECO:0007669"/>
    <property type="project" value="InterPro"/>
</dbReference>
<dbReference type="STRING" id="556325.BHE16_06520"/>
<evidence type="ECO:0000256" key="6">
    <source>
        <dbReference type="SAM" id="Phobius"/>
    </source>
</evidence>
<evidence type="ECO:0000313" key="9">
    <source>
        <dbReference type="Proteomes" id="UP000183530"/>
    </source>
</evidence>
<gene>
    <name evidence="8" type="ORF">BHE16_06520</name>
</gene>
<name>A0A1L2ZMW5_9MICC</name>